<dbReference type="SUPFAM" id="SSF54570">
    <property type="entry name" value="Ribosomal protein S19"/>
    <property type="match status" value="1"/>
</dbReference>
<keyword evidence="3 4" id="KW-0687">Ribonucleoprotein</keyword>
<evidence type="ECO:0000256" key="2">
    <source>
        <dbReference type="ARBA" id="ARBA00022980"/>
    </source>
</evidence>
<dbReference type="GO" id="GO:0003735">
    <property type="term" value="F:structural constituent of ribosome"/>
    <property type="evidence" value="ECO:0007669"/>
    <property type="project" value="InterPro"/>
</dbReference>
<accession>A0A445G958</accession>
<protein>
    <submittedName>
        <fullName evidence="5">40S ribosomal protein S15-4</fullName>
    </submittedName>
</protein>
<comment type="similarity">
    <text evidence="1 4">Belongs to the universal ribosomal protein uS19 family.</text>
</comment>
<evidence type="ECO:0000256" key="4">
    <source>
        <dbReference type="RuleBase" id="RU003485"/>
    </source>
</evidence>
<evidence type="ECO:0000313" key="6">
    <source>
        <dbReference type="Proteomes" id="UP000289340"/>
    </source>
</evidence>
<dbReference type="GO" id="GO:0000028">
    <property type="term" value="P:ribosomal small subunit assembly"/>
    <property type="evidence" value="ECO:0007669"/>
    <property type="project" value="TreeGrafter"/>
</dbReference>
<name>A0A445G958_GLYSO</name>
<dbReference type="AlphaFoldDB" id="A0A445G958"/>
<dbReference type="Pfam" id="PF00203">
    <property type="entry name" value="Ribosomal_S19"/>
    <property type="match status" value="1"/>
</dbReference>
<dbReference type="PANTHER" id="PTHR11880:SF69">
    <property type="entry name" value="30S RIBOSOMAL PROTEIN S19, CHLOROPLASTIC"/>
    <property type="match status" value="1"/>
</dbReference>
<dbReference type="InterPro" id="IPR023575">
    <property type="entry name" value="Ribosomal_uS19_SF"/>
</dbReference>
<keyword evidence="6" id="KW-1185">Reference proteome</keyword>
<evidence type="ECO:0000256" key="1">
    <source>
        <dbReference type="ARBA" id="ARBA00007345"/>
    </source>
</evidence>
<keyword evidence="2 4" id="KW-0689">Ribosomal protein</keyword>
<reference evidence="5 6" key="1">
    <citation type="submission" date="2018-09" db="EMBL/GenBank/DDBJ databases">
        <title>A high-quality reference genome of wild soybean provides a powerful tool to mine soybean genomes.</title>
        <authorList>
            <person name="Xie M."/>
            <person name="Chung C.Y.L."/>
            <person name="Li M.-W."/>
            <person name="Wong F.-L."/>
            <person name="Chan T.-F."/>
            <person name="Lam H.-M."/>
        </authorList>
    </citation>
    <scope>NUCLEOTIDE SEQUENCE [LARGE SCALE GENOMIC DNA]</scope>
    <source>
        <strain evidence="6">cv. W05</strain>
        <tissue evidence="5">Hypocotyl of etiolated seedlings</tissue>
    </source>
</reference>
<comment type="caution">
    <text evidence="5">The sequence shown here is derived from an EMBL/GenBank/DDBJ whole genome shotgun (WGS) entry which is preliminary data.</text>
</comment>
<dbReference type="PANTHER" id="PTHR11880">
    <property type="entry name" value="RIBOSOMAL PROTEIN S19P FAMILY MEMBER"/>
    <property type="match status" value="1"/>
</dbReference>
<dbReference type="Proteomes" id="UP000289340">
    <property type="component" value="Chromosome 17"/>
</dbReference>
<dbReference type="Gene3D" id="3.30.860.10">
    <property type="entry name" value="30s Ribosomal Protein S19, Chain A"/>
    <property type="match status" value="1"/>
</dbReference>
<dbReference type="HAMAP" id="MF_00531">
    <property type="entry name" value="Ribosomal_uS19"/>
    <property type="match status" value="1"/>
</dbReference>
<evidence type="ECO:0000313" key="5">
    <source>
        <dbReference type="EMBL" id="RZB57727.1"/>
    </source>
</evidence>
<evidence type="ECO:0000256" key="3">
    <source>
        <dbReference type="ARBA" id="ARBA00023274"/>
    </source>
</evidence>
<dbReference type="InterPro" id="IPR002222">
    <property type="entry name" value="Ribosomal_uS19"/>
</dbReference>
<organism evidence="5 6">
    <name type="scientific">Glycine soja</name>
    <name type="common">Wild soybean</name>
    <dbReference type="NCBI Taxonomy" id="3848"/>
    <lineage>
        <taxon>Eukaryota</taxon>
        <taxon>Viridiplantae</taxon>
        <taxon>Streptophyta</taxon>
        <taxon>Embryophyta</taxon>
        <taxon>Tracheophyta</taxon>
        <taxon>Spermatophyta</taxon>
        <taxon>Magnoliopsida</taxon>
        <taxon>eudicotyledons</taxon>
        <taxon>Gunneridae</taxon>
        <taxon>Pentapetalae</taxon>
        <taxon>rosids</taxon>
        <taxon>fabids</taxon>
        <taxon>Fabales</taxon>
        <taxon>Fabaceae</taxon>
        <taxon>Papilionoideae</taxon>
        <taxon>50 kb inversion clade</taxon>
        <taxon>NPAAA clade</taxon>
        <taxon>indigoferoid/millettioid clade</taxon>
        <taxon>Phaseoleae</taxon>
        <taxon>Glycine</taxon>
        <taxon>Glycine subgen. Soja</taxon>
    </lineage>
</organism>
<dbReference type="PRINTS" id="PR00975">
    <property type="entry name" value="RIBOSOMALS19"/>
</dbReference>
<dbReference type="GO" id="GO:0022627">
    <property type="term" value="C:cytosolic small ribosomal subunit"/>
    <property type="evidence" value="ECO:0007669"/>
    <property type="project" value="TreeGrafter"/>
</dbReference>
<dbReference type="EMBL" id="QZWG01000017">
    <property type="protein sequence ID" value="RZB57727.1"/>
    <property type="molecule type" value="Genomic_DNA"/>
</dbReference>
<dbReference type="GO" id="GO:0006412">
    <property type="term" value="P:translation"/>
    <property type="evidence" value="ECO:0007669"/>
    <property type="project" value="InterPro"/>
</dbReference>
<gene>
    <name evidence="5" type="ORF">D0Y65_046405</name>
</gene>
<proteinExistence type="inferred from homology"/>
<sequence length="146" mass="16715">MHSCSNLQKAFKTQGSPLMSLAKPKTNVFLVESPKALKPKVRPCSNTPKLVSYLMRLTRKPMTLVKKLRKAKREAPTSEKPELVRTYLCNMIIVPEMSGSITRIYHGKTFNHVEIKPEMIGHYLIEFTISYKPVKHDSFIPNTSNR</sequence>